<dbReference type="InterPro" id="IPR011576">
    <property type="entry name" value="Pyridox_Oxase_N"/>
</dbReference>
<dbReference type="Proteomes" id="UP000032545">
    <property type="component" value="Unassembled WGS sequence"/>
</dbReference>
<dbReference type="Gene3D" id="2.30.110.10">
    <property type="entry name" value="Electron Transport, Fmn-binding Protein, Chain A"/>
    <property type="match status" value="1"/>
</dbReference>
<dbReference type="PATRIC" id="fig|1502723.3.peg.1158"/>
<gene>
    <name evidence="3" type="ORF">FF36_02195</name>
</gene>
<keyword evidence="4" id="KW-1185">Reference proteome</keyword>
<dbReference type="InterPro" id="IPR012349">
    <property type="entry name" value="Split_barrel_FMN-bd"/>
</dbReference>
<organism evidence="3 4">
    <name type="scientific">Frankia torreyi</name>
    <dbReference type="NCBI Taxonomy" id="1856"/>
    <lineage>
        <taxon>Bacteria</taxon>
        <taxon>Bacillati</taxon>
        <taxon>Actinomycetota</taxon>
        <taxon>Actinomycetes</taxon>
        <taxon>Frankiales</taxon>
        <taxon>Frankiaceae</taxon>
        <taxon>Frankia</taxon>
    </lineage>
</organism>
<evidence type="ECO:0000259" key="2">
    <source>
        <dbReference type="Pfam" id="PF01243"/>
    </source>
</evidence>
<comment type="caution">
    <text evidence="3">The sequence shown here is derived from an EMBL/GenBank/DDBJ whole genome shotgun (WGS) entry which is preliminary data.</text>
</comment>
<dbReference type="PANTHER" id="PTHR35176:SF2">
    <property type="entry name" value="F420H(2)-DEPENDENT REDUCTASE RV1155"/>
    <property type="match status" value="1"/>
</dbReference>
<evidence type="ECO:0000256" key="1">
    <source>
        <dbReference type="ARBA" id="ARBA00023002"/>
    </source>
</evidence>
<accession>A0A0D8BHM0</accession>
<reference evidence="3 4" key="2">
    <citation type="journal article" date="2016" name="Genome Announc.">
        <title>Permanent Draft Genome Sequences for Two Variants of Frankia sp. Strain CpI1, the First Frankia Strain Isolated from Root Nodules of Comptonia peregrina.</title>
        <authorList>
            <person name="Oshone R."/>
            <person name="Hurst S.G.IV."/>
            <person name="Abebe-Akele F."/>
            <person name="Simpson S."/>
            <person name="Morris K."/>
            <person name="Thomas W.K."/>
            <person name="Tisa L.S."/>
        </authorList>
    </citation>
    <scope>NUCLEOTIDE SEQUENCE [LARGE SCALE GENOMIC DNA]</scope>
    <source>
        <strain evidence="4">CpI1-S</strain>
    </source>
</reference>
<dbReference type="EMBL" id="JYFN01000013">
    <property type="protein sequence ID" value="KJE23489.1"/>
    <property type="molecule type" value="Genomic_DNA"/>
</dbReference>
<keyword evidence="1" id="KW-0560">Oxidoreductase</keyword>
<dbReference type="InterPro" id="IPR052019">
    <property type="entry name" value="F420H2_bilvrd_red/Heme_oxyg"/>
</dbReference>
<dbReference type="AlphaFoldDB" id="A0A0D8BHM0"/>
<evidence type="ECO:0000313" key="3">
    <source>
        <dbReference type="EMBL" id="KJE23489.1"/>
    </source>
</evidence>
<protein>
    <submittedName>
        <fullName evidence="3">Pyridoxamine 5'-phosphate oxidase</fullName>
    </submittedName>
</protein>
<reference evidence="4" key="1">
    <citation type="submission" date="2015-02" db="EMBL/GenBank/DDBJ databases">
        <title>Draft Genome of Frankia sp. CpI1-S.</title>
        <authorList>
            <person name="Oshone R.T."/>
            <person name="Ngom M."/>
            <person name="Ghodhbane-Gtari F."/>
            <person name="Gtari M."/>
            <person name="Morris K."/>
            <person name="Thomas K."/>
            <person name="Sen A."/>
            <person name="Tisa L.S."/>
        </authorList>
    </citation>
    <scope>NUCLEOTIDE SEQUENCE [LARGE SCALE GENOMIC DNA]</scope>
    <source>
        <strain evidence="4">CpI1-S</strain>
    </source>
</reference>
<dbReference type="GO" id="GO:0016627">
    <property type="term" value="F:oxidoreductase activity, acting on the CH-CH group of donors"/>
    <property type="evidence" value="ECO:0007669"/>
    <property type="project" value="TreeGrafter"/>
</dbReference>
<dbReference type="SUPFAM" id="SSF50475">
    <property type="entry name" value="FMN-binding split barrel"/>
    <property type="match status" value="1"/>
</dbReference>
<dbReference type="PANTHER" id="PTHR35176">
    <property type="entry name" value="HEME OXYGENASE HI_0854-RELATED"/>
    <property type="match status" value="1"/>
</dbReference>
<dbReference type="GO" id="GO:0070967">
    <property type="term" value="F:coenzyme F420 binding"/>
    <property type="evidence" value="ECO:0007669"/>
    <property type="project" value="TreeGrafter"/>
</dbReference>
<proteinExistence type="predicted"/>
<name>A0A0D8BHM0_9ACTN</name>
<dbReference type="RefSeq" id="WP_044884845.1">
    <property type="nucleotide sequence ID" value="NZ_JYFN01000013.1"/>
</dbReference>
<dbReference type="OrthoDB" id="157302at2"/>
<evidence type="ECO:0000313" key="4">
    <source>
        <dbReference type="Proteomes" id="UP000032545"/>
    </source>
</evidence>
<sequence length="150" mass="16675">MDERLARFIGDHPDAAMITLRPDGSAHAARIEVALVEGRLWSSGAQALTRTGNLRRDPRGTLFVFAPPPDPRWAGLATTVRLLDDPDAPDLHVRLMRARHGDAAPAGMLLAHDDAVGGDRPWLPDEYRTHVQAERRLIYDFTVTRAYGNY</sequence>
<dbReference type="Pfam" id="PF01243">
    <property type="entry name" value="PNPOx_N"/>
    <property type="match status" value="1"/>
</dbReference>
<feature type="domain" description="Pyridoxamine 5'-phosphate oxidase N-terminal" evidence="2">
    <location>
        <begin position="1"/>
        <end position="112"/>
    </location>
</feature>
<dbReference type="GO" id="GO:0005829">
    <property type="term" value="C:cytosol"/>
    <property type="evidence" value="ECO:0007669"/>
    <property type="project" value="TreeGrafter"/>
</dbReference>